<evidence type="ECO:0000256" key="1">
    <source>
        <dbReference type="SAM" id="SignalP"/>
    </source>
</evidence>
<proteinExistence type="predicted"/>
<protein>
    <submittedName>
        <fullName evidence="2">Uncharacterized protein</fullName>
    </submittedName>
</protein>
<feature type="signal peptide" evidence="1">
    <location>
        <begin position="1"/>
        <end position="23"/>
    </location>
</feature>
<comment type="caution">
    <text evidence="2">The sequence shown here is derived from an EMBL/GenBank/DDBJ whole genome shotgun (WGS) entry which is preliminary data.</text>
</comment>
<feature type="chain" id="PRO_5046699524" evidence="1">
    <location>
        <begin position="24"/>
        <end position="180"/>
    </location>
</feature>
<keyword evidence="1" id="KW-0732">Signal</keyword>
<keyword evidence="3" id="KW-1185">Reference proteome</keyword>
<gene>
    <name evidence="2" type="ORF">HNP81_001604</name>
</gene>
<evidence type="ECO:0000313" key="2">
    <source>
        <dbReference type="EMBL" id="MBA9026319.1"/>
    </source>
</evidence>
<accession>A0ABR6CN31</accession>
<dbReference type="RefSeq" id="WP_182502178.1">
    <property type="nucleotide sequence ID" value="NZ_JACJHX010000003.1"/>
</dbReference>
<dbReference type="EMBL" id="JACJHX010000003">
    <property type="protein sequence ID" value="MBA9026319.1"/>
    <property type="molecule type" value="Genomic_DNA"/>
</dbReference>
<dbReference type="Proteomes" id="UP000626697">
    <property type="component" value="Unassembled WGS sequence"/>
</dbReference>
<reference evidence="2 3" key="1">
    <citation type="submission" date="2020-08" db="EMBL/GenBank/DDBJ databases">
        <title>Genomic Encyclopedia of Type Strains, Phase IV (KMG-IV): sequencing the most valuable type-strain genomes for metagenomic binning, comparative biology and taxonomic classification.</title>
        <authorList>
            <person name="Goeker M."/>
        </authorList>
    </citation>
    <scope>NUCLEOTIDE SEQUENCE [LARGE SCALE GENOMIC DNA]</scope>
    <source>
        <strain evidence="2 3">DSM 105481</strain>
    </source>
</reference>
<organism evidence="2 3">
    <name type="scientific">Peribacillus huizhouensis</name>
    <dbReference type="NCBI Taxonomy" id="1501239"/>
    <lineage>
        <taxon>Bacteria</taxon>
        <taxon>Bacillati</taxon>
        <taxon>Bacillota</taxon>
        <taxon>Bacilli</taxon>
        <taxon>Bacillales</taxon>
        <taxon>Bacillaceae</taxon>
        <taxon>Peribacillus</taxon>
    </lineage>
</organism>
<name>A0ABR6CN31_9BACI</name>
<evidence type="ECO:0000313" key="3">
    <source>
        <dbReference type="Proteomes" id="UP000626697"/>
    </source>
</evidence>
<sequence length="180" mass="20072">MNLWSKLLICTCLLFTFHLPVQANNTIPKQVVNIKGNSNLKELVTGSTLIVYGWLNTSHQEQPLDQSVQSGKLVNFVQRFHVQKYLKGSSSQIISVLSTGIDPLPEPSDPNNKVFPGPMSEGRYVAFLKPVPGTKYYTIVGGWQGVYPVHEGKTVSLEGEGFPELNQLTIKQFERKIKSI</sequence>